<dbReference type="EMBL" id="JXJN01008222">
    <property type="status" value="NOT_ANNOTATED_CDS"/>
    <property type="molecule type" value="Genomic_DNA"/>
</dbReference>
<reference evidence="1" key="2">
    <citation type="submission" date="2020-05" db="UniProtKB">
        <authorList>
            <consortium name="EnsemblMetazoa"/>
        </authorList>
    </citation>
    <scope>IDENTIFICATION</scope>
    <source>
        <strain evidence="1">IAEA</strain>
    </source>
</reference>
<dbReference type="EnsemblMetazoa" id="GPPI018353-RA">
    <property type="protein sequence ID" value="GPPI018353-PA"/>
    <property type="gene ID" value="GPPI018353"/>
</dbReference>
<sequence length="79" mass="9151">MRMIQTNINNSCIIVRIHTVRCVGNSWIHGLYALVGHPWKCQEQINTYKSRRQTMLTTALDCDSGIHLKLITIKYCCNE</sequence>
<dbReference type="VEuPathDB" id="VectorBase:GPPI018353"/>
<organism evidence="1 2">
    <name type="scientific">Glossina palpalis gambiensis</name>
    <dbReference type="NCBI Taxonomy" id="67801"/>
    <lineage>
        <taxon>Eukaryota</taxon>
        <taxon>Metazoa</taxon>
        <taxon>Ecdysozoa</taxon>
        <taxon>Arthropoda</taxon>
        <taxon>Hexapoda</taxon>
        <taxon>Insecta</taxon>
        <taxon>Pterygota</taxon>
        <taxon>Neoptera</taxon>
        <taxon>Endopterygota</taxon>
        <taxon>Diptera</taxon>
        <taxon>Brachycera</taxon>
        <taxon>Muscomorpha</taxon>
        <taxon>Hippoboscoidea</taxon>
        <taxon>Glossinidae</taxon>
        <taxon>Glossina</taxon>
    </lineage>
</organism>
<evidence type="ECO:0000313" key="1">
    <source>
        <dbReference type="EnsemblMetazoa" id="GPPI018353-PA"/>
    </source>
</evidence>
<dbReference type="AlphaFoldDB" id="A0A1B0B4A1"/>
<proteinExistence type="predicted"/>
<evidence type="ECO:0000313" key="2">
    <source>
        <dbReference type="Proteomes" id="UP000092460"/>
    </source>
</evidence>
<dbReference type="Proteomes" id="UP000092460">
    <property type="component" value="Unassembled WGS sequence"/>
</dbReference>
<protein>
    <submittedName>
        <fullName evidence="1">Uncharacterized protein</fullName>
    </submittedName>
</protein>
<keyword evidence="2" id="KW-1185">Reference proteome</keyword>
<name>A0A1B0B4A1_9MUSC</name>
<reference evidence="2" key="1">
    <citation type="submission" date="2015-01" db="EMBL/GenBank/DDBJ databases">
        <authorList>
            <person name="Aksoy S."/>
            <person name="Warren W."/>
            <person name="Wilson R.K."/>
        </authorList>
    </citation>
    <scope>NUCLEOTIDE SEQUENCE [LARGE SCALE GENOMIC DNA]</scope>
    <source>
        <strain evidence="2">IAEA</strain>
    </source>
</reference>
<dbReference type="EMBL" id="JXJN01008223">
    <property type="status" value="NOT_ANNOTATED_CDS"/>
    <property type="molecule type" value="Genomic_DNA"/>
</dbReference>
<accession>A0A1B0B4A1</accession>